<feature type="transmembrane region" description="Helical" evidence="6">
    <location>
        <begin position="200"/>
        <end position="222"/>
    </location>
</feature>
<comment type="caution">
    <text evidence="8">The sequence shown here is derived from an EMBL/GenBank/DDBJ whole genome shotgun (WGS) entry which is preliminary data.</text>
</comment>
<evidence type="ECO:0000256" key="3">
    <source>
        <dbReference type="ARBA" id="ARBA00022692"/>
    </source>
</evidence>
<dbReference type="InterPro" id="IPR020846">
    <property type="entry name" value="MFS_dom"/>
</dbReference>
<feature type="transmembrane region" description="Helical" evidence="6">
    <location>
        <begin position="293"/>
        <end position="315"/>
    </location>
</feature>
<feature type="domain" description="Major facilitator superfamily (MFS) profile" evidence="7">
    <location>
        <begin position="4"/>
        <end position="382"/>
    </location>
</feature>
<accession>A0AAW9S188</accession>
<comment type="subcellular location">
    <subcellularLocation>
        <location evidence="1">Cell membrane</location>
        <topology evidence="1">Multi-pass membrane protein</topology>
    </subcellularLocation>
</comment>
<proteinExistence type="predicted"/>
<dbReference type="Gene3D" id="1.20.1250.20">
    <property type="entry name" value="MFS general substrate transporter like domains"/>
    <property type="match status" value="1"/>
</dbReference>
<evidence type="ECO:0000259" key="7">
    <source>
        <dbReference type="PROSITE" id="PS50850"/>
    </source>
</evidence>
<dbReference type="PANTHER" id="PTHR43124:SF3">
    <property type="entry name" value="CHLORAMPHENICOL EFFLUX PUMP RV0191"/>
    <property type="match status" value="1"/>
</dbReference>
<feature type="transmembrane region" description="Helical" evidence="6">
    <location>
        <begin position="354"/>
        <end position="378"/>
    </location>
</feature>
<dbReference type="GO" id="GO:0022857">
    <property type="term" value="F:transmembrane transporter activity"/>
    <property type="evidence" value="ECO:0007669"/>
    <property type="project" value="InterPro"/>
</dbReference>
<evidence type="ECO:0000256" key="2">
    <source>
        <dbReference type="ARBA" id="ARBA00022475"/>
    </source>
</evidence>
<feature type="transmembrane region" description="Helical" evidence="6">
    <location>
        <begin position="327"/>
        <end position="348"/>
    </location>
</feature>
<dbReference type="RefSeq" id="WP_346820400.1">
    <property type="nucleotide sequence ID" value="NZ_JBDKWZ010000003.1"/>
</dbReference>
<feature type="transmembrane region" description="Helical" evidence="6">
    <location>
        <begin position="41"/>
        <end position="63"/>
    </location>
</feature>
<dbReference type="CDD" id="cd17324">
    <property type="entry name" value="MFS_NepI_like"/>
    <property type="match status" value="1"/>
</dbReference>
<keyword evidence="3 6" id="KW-0812">Transmembrane</keyword>
<evidence type="ECO:0000313" key="8">
    <source>
        <dbReference type="EMBL" id="MEN7547613.1"/>
    </source>
</evidence>
<dbReference type="InterPro" id="IPR011701">
    <property type="entry name" value="MFS"/>
</dbReference>
<name>A0AAW9S188_9BACT</name>
<dbReference type="GO" id="GO:0005886">
    <property type="term" value="C:plasma membrane"/>
    <property type="evidence" value="ECO:0007669"/>
    <property type="project" value="UniProtKB-SubCell"/>
</dbReference>
<feature type="transmembrane region" description="Helical" evidence="6">
    <location>
        <begin position="132"/>
        <end position="152"/>
    </location>
</feature>
<evidence type="ECO:0000256" key="1">
    <source>
        <dbReference type="ARBA" id="ARBA00004651"/>
    </source>
</evidence>
<dbReference type="InterPro" id="IPR050189">
    <property type="entry name" value="MFS_Efflux_Transporters"/>
</dbReference>
<dbReference type="InterPro" id="IPR036259">
    <property type="entry name" value="MFS_trans_sf"/>
</dbReference>
<feature type="transmembrane region" description="Helical" evidence="6">
    <location>
        <begin position="102"/>
        <end position="120"/>
    </location>
</feature>
<protein>
    <submittedName>
        <fullName evidence="8">MFS transporter</fullName>
    </submittedName>
</protein>
<evidence type="ECO:0000256" key="5">
    <source>
        <dbReference type="ARBA" id="ARBA00023136"/>
    </source>
</evidence>
<organism evidence="8 9">
    <name type="scientific">Rapidithrix thailandica</name>
    <dbReference type="NCBI Taxonomy" id="413964"/>
    <lineage>
        <taxon>Bacteria</taxon>
        <taxon>Pseudomonadati</taxon>
        <taxon>Bacteroidota</taxon>
        <taxon>Cytophagia</taxon>
        <taxon>Cytophagales</taxon>
        <taxon>Flammeovirgaceae</taxon>
        <taxon>Rapidithrix</taxon>
    </lineage>
</organism>
<dbReference type="Pfam" id="PF07690">
    <property type="entry name" value="MFS_1"/>
    <property type="match status" value="1"/>
</dbReference>
<keyword evidence="5 6" id="KW-0472">Membrane</keyword>
<feature type="transmembrane region" description="Helical" evidence="6">
    <location>
        <begin position="75"/>
        <end position="96"/>
    </location>
</feature>
<dbReference type="PANTHER" id="PTHR43124">
    <property type="entry name" value="PURINE EFFLUX PUMP PBUE"/>
    <property type="match status" value="1"/>
</dbReference>
<feature type="transmembrane region" description="Helical" evidence="6">
    <location>
        <begin position="262"/>
        <end position="281"/>
    </location>
</feature>
<sequence>MNKITNVLALGVFGVITTEFGIIGILPKISAHYLVSIEDTGVLVSLFAIAVAIAGPVLTISMARFNKKKVILSSILLFIISNILSACSPSFGWLVIARVLPAFLLPVYFSNGLVIAANSVQKKNSMKAIATVYTGLSIATILGIPMTTYIADRFHWKTSFWVIALINTIAFISIYYFIPDTQGNQPSSYKAQLGILRKKPLWLTALTVCLIAAGAFSVYSYFADYLHNVFVMDGSQISIMLLIFGIAGVVGNWFAGITLSKNIYATILMHSIAMGSTFLLLQQANSSVLFQSFIIGFWGFFHMAGFVISQAWISISAPEAPEFANSLVVSVSNLGIAMGASLGGFIIATFGIEYVLWGGILSFSLSSVLVIVTIKLYAKRSFQGIPF</sequence>
<keyword evidence="2" id="KW-1003">Cell membrane</keyword>
<dbReference type="PROSITE" id="PS50850">
    <property type="entry name" value="MFS"/>
    <property type="match status" value="1"/>
</dbReference>
<gene>
    <name evidence="8" type="ORF">AAG747_06830</name>
</gene>
<evidence type="ECO:0000256" key="6">
    <source>
        <dbReference type="SAM" id="Phobius"/>
    </source>
</evidence>
<dbReference type="AlphaFoldDB" id="A0AAW9S188"/>
<evidence type="ECO:0000313" key="9">
    <source>
        <dbReference type="Proteomes" id="UP001403385"/>
    </source>
</evidence>
<feature type="transmembrane region" description="Helical" evidence="6">
    <location>
        <begin position="7"/>
        <end position="29"/>
    </location>
</feature>
<keyword evidence="9" id="KW-1185">Reference proteome</keyword>
<reference evidence="8 9" key="1">
    <citation type="submission" date="2024-04" db="EMBL/GenBank/DDBJ databases">
        <title>Novel genus in family Flammeovirgaceae.</title>
        <authorList>
            <person name="Nguyen T.H."/>
            <person name="Vuong T.Q."/>
            <person name="Le H."/>
            <person name="Kim S.-G."/>
        </authorList>
    </citation>
    <scope>NUCLEOTIDE SEQUENCE [LARGE SCALE GENOMIC DNA]</scope>
    <source>
        <strain evidence="8 9">JCM 23209</strain>
    </source>
</reference>
<feature type="transmembrane region" description="Helical" evidence="6">
    <location>
        <begin position="234"/>
        <end position="255"/>
    </location>
</feature>
<feature type="transmembrane region" description="Helical" evidence="6">
    <location>
        <begin position="158"/>
        <end position="179"/>
    </location>
</feature>
<dbReference type="Proteomes" id="UP001403385">
    <property type="component" value="Unassembled WGS sequence"/>
</dbReference>
<keyword evidence="4 6" id="KW-1133">Transmembrane helix</keyword>
<dbReference type="EMBL" id="JBDKWZ010000003">
    <property type="protein sequence ID" value="MEN7547613.1"/>
    <property type="molecule type" value="Genomic_DNA"/>
</dbReference>
<evidence type="ECO:0000256" key="4">
    <source>
        <dbReference type="ARBA" id="ARBA00022989"/>
    </source>
</evidence>
<dbReference type="SUPFAM" id="SSF103473">
    <property type="entry name" value="MFS general substrate transporter"/>
    <property type="match status" value="1"/>
</dbReference>